<evidence type="ECO:0000256" key="7">
    <source>
        <dbReference type="ARBA" id="ARBA00022884"/>
    </source>
</evidence>
<evidence type="ECO:0000256" key="4">
    <source>
        <dbReference type="ARBA" id="ARBA00022801"/>
    </source>
</evidence>
<evidence type="ECO:0000256" key="9">
    <source>
        <dbReference type="PROSITE-ProRule" id="PRU00552"/>
    </source>
</evidence>
<feature type="compositionally biased region" description="Low complexity" evidence="11">
    <location>
        <begin position="410"/>
        <end position="420"/>
    </location>
</feature>
<dbReference type="Pfam" id="PF00270">
    <property type="entry name" value="DEAD"/>
    <property type="match status" value="1"/>
</dbReference>
<dbReference type="GO" id="GO:0003724">
    <property type="term" value="F:RNA helicase activity"/>
    <property type="evidence" value="ECO:0007669"/>
    <property type="project" value="InterPro"/>
</dbReference>
<dbReference type="SMART" id="SM00490">
    <property type="entry name" value="HELICc"/>
    <property type="match status" value="1"/>
</dbReference>
<evidence type="ECO:0000259" key="14">
    <source>
        <dbReference type="PROSITE" id="PS51195"/>
    </source>
</evidence>
<reference evidence="15" key="1">
    <citation type="submission" date="2014-08" db="EMBL/GenBank/DDBJ databases">
        <authorList>
            <person name="Sharma Rahul"/>
            <person name="Thines Marco"/>
        </authorList>
    </citation>
    <scope>NUCLEOTIDE SEQUENCE</scope>
</reference>
<feature type="region of interest" description="Disordered" evidence="11">
    <location>
        <begin position="407"/>
        <end position="442"/>
    </location>
</feature>
<dbReference type="CDD" id="cd17955">
    <property type="entry name" value="DEADc_DDX49"/>
    <property type="match status" value="1"/>
</dbReference>
<dbReference type="GO" id="GO:0005524">
    <property type="term" value="F:ATP binding"/>
    <property type="evidence" value="ECO:0007669"/>
    <property type="project" value="UniProtKB-KW"/>
</dbReference>
<keyword evidence="4 10" id="KW-0378">Hydrolase</keyword>
<dbReference type="PROSITE" id="PS00039">
    <property type="entry name" value="DEAD_ATP_HELICASE"/>
    <property type="match status" value="1"/>
</dbReference>
<keyword evidence="7" id="KW-0694">RNA-binding</keyword>
<feature type="compositionally biased region" description="Acidic residues" evidence="11">
    <location>
        <begin position="44"/>
        <end position="65"/>
    </location>
</feature>
<dbReference type="EMBL" id="LN483116">
    <property type="protein sequence ID" value="CDZ96183.1"/>
    <property type="molecule type" value="Genomic_DNA"/>
</dbReference>
<name>A0A0F7SFA9_PHARH</name>
<dbReference type="InterPro" id="IPR011545">
    <property type="entry name" value="DEAD/DEAH_box_helicase_dom"/>
</dbReference>
<protein>
    <submittedName>
        <fullName evidence="15">Dead-domain-containing protein</fullName>
    </submittedName>
</protein>
<evidence type="ECO:0000256" key="5">
    <source>
        <dbReference type="ARBA" id="ARBA00022806"/>
    </source>
</evidence>
<dbReference type="GO" id="GO:0005829">
    <property type="term" value="C:cytosol"/>
    <property type="evidence" value="ECO:0007669"/>
    <property type="project" value="TreeGrafter"/>
</dbReference>
<evidence type="ECO:0000256" key="8">
    <source>
        <dbReference type="ARBA" id="ARBA00023242"/>
    </source>
</evidence>
<organism evidence="15">
    <name type="scientific">Phaffia rhodozyma</name>
    <name type="common">Yeast</name>
    <name type="synonym">Xanthophyllomyces dendrorhous</name>
    <dbReference type="NCBI Taxonomy" id="264483"/>
    <lineage>
        <taxon>Eukaryota</taxon>
        <taxon>Fungi</taxon>
        <taxon>Dikarya</taxon>
        <taxon>Basidiomycota</taxon>
        <taxon>Agaricomycotina</taxon>
        <taxon>Tremellomycetes</taxon>
        <taxon>Cystofilobasidiales</taxon>
        <taxon>Mrakiaceae</taxon>
        <taxon>Phaffia</taxon>
    </lineage>
</organism>
<keyword evidence="2" id="KW-0690">Ribosome biogenesis</keyword>
<evidence type="ECO:0000256" key="11">
    <source>
        <dbReference type="SAM" id="MobiDB-lite"/>
    </source>
</evidence>
<dbReference type="SUPFAM" id="SSF52540">
    <property type="entry name" value="P-loop containing nucleoside triphosphate hydrolases"/>
    <property type="match status" value="1"/>
</dbReference>
<dbReference type="CDD" id="cd18787">
    <property type="entry name" value="SF2_C_DEAD"/>
    <property type="match status" value="1"/>
</dbReference>
<keyword evidence="6 10" id="KW-0067">ATP-binding</keyword>
<feature type="domain" description="DEAD-box RNA helicase Q" evidence="14">
    <location>
        <begin position="157"/>
        <end position="185"/>
    </location>
</feature>
<dbReference type="GO" id="GO:0005634">
    <property type="term" value="C:nucleus"/>
    <property type="evidence" value="ECO:0007669"/>
    <property type="project" value="UniProtKB-SubCell"/>
</dbReference>
<sequence>MAPISKKLKTQKDSSINTNFQPSFTEKKHQGIDGDNHDGFSTDSLDDESDSEDDDPEVMDDDADFPDEHSFHQRTRIELSPSPEPESGPSITTTALPSRIKLPSRVPVSRVKSSLPASSSSSFGPSAESLTKTLAAEQENDQDSQVDSIIQELKKKKTFSSIGVSNALIAAMGTMSIRRPTSIQEGCIPAILAGRDCIGLAQTGSGKTLAFALPILQRISRDPYGIWAVVLTPTRELAFQIAEQFHVLGVPLHIKTSVIVGGMDVIAQAQELVNRPHVIVATPGRLADLLKGSGMEWGLDKVQTLVLDEADRMLTPTFAADLAYIFSRIPEERQTCLFTATESDAIRTLEQREPKKGKEKIFVHKVASDTTTVSTLKQHYLFIPSHIRETYLYYLLLNPPESIKHLIRANPNPTSSSKPISSKRKRNPPVSSATTAVSEDVETRPWPPSTIIFTSRCQTAAHVQALLTELEIPSVALHSYLSQHERLQSLSTFRAGRAPVLIATDVGSRGLDIPEVALVVNWDCPRVGEDYIHRVGRTARAGRGGVAITMVTERDTELVEVIEKKINATLSEYTLPEDKVLESLNKVSTAKRVAAMALHDSGFGEKQKNRAALEKRRQKRDAAKKALA</sequence>
<feature type="compositionally biased region" description="Low complexity" evidence="11">
    <location>
        <begin position="103"/>
        <end position="130"/>
    </location>
</feature>
<feature type="compositionally biased region" description="Polar residues" evidence="11">
    <location>
        <begin position="13"/>
        <end position="24"/>
    </location>
</feature>
<feature type="region of interest" description="Disordered" evidence="11">
    <location>
        <begin position="605"/>
        <end position="628"/>
    </location>
</feature>
<dbReference type="PROSITE" id="PS51194">
    <property type="entry name" value="HELICASE_CTER"/>
    <property type="match status" value="1"/>
</dbReference>
<dbReference type="InterPro" id="IPR014014">
    <property type="entry name" value="RNA_helicase_DEAD_Q_motif"/>
</dbReference>
<dbReference type="SMART" id="SM00487">
    <property type="entry name" value="DEXDc"/>
    <property type="match status" value="1"/>
</dbReference>
<dbReference type="Pfam" id="PF00271">
    <property type="entry name" value="Helicase_C"/>
    <property type="match status" value="1"/>
</dbReference>
<keyword evidence="3 10" id="KW-0547">Nucleotide-binding</keyword>
<evidence type="ECO:0000256" key="2">
    <source>
        <dbReference type="ARBA" id="ARBA00022517"/>
    </source>
</evidence>
<feature type="compositionally biased region" description="Basic and acidic residues" evidence="11">
    <location>
        <begin position="25"/>
        <end position="40"/>
    </location>
</feature>
<evidence type="ECO:0000256" key="10">
    <source>
        <dbReference type="RuleBase" id="RU000492"/>
    </source>
</evidence>
<feature type="domain" description="Helicase ATP-binding" evidence="12">
    <location>
        <begin position="188"/>
        <end position="360"/>
    </location>
</feature>
<comment type="subcellular location">
    <subcellularLocation>
        <location evidence="1">Nucleus</location>
    </subcellularLocation>
</comment>
<evidence type="ECO:0000256" key="1">
    <source>
        <dbReference type="ARBA" id="ARBA00004123"/>
    </source>
</evidence>
<feature type="domain" description="Helicase C-terminal" evidence="13">
    <location>
        <begin position="429"/>
        <end position="581"/>
    </location>
</feature>
<keyword evidence="5 10" id="KW-0347">Helicase</keyword>
<dbReference type="GO" id="GO:0010467">
    <property type="term" value="P:gene expression"/>
    <property type="evidence" value="ECO:0007669"/>
    <property type="project" value="UniProtKB-ARBA"/>
</dbReference>
<dbReference type="InterPro" id="IPR050079">
    <property type="entry name" value="DEAD_box_RNA_helicase"/>
</dbReference>
<dbReference type="PROSITE" id="PS51195">
    <property type="entry name" value="Q_MOTIF"/>
    <property type="match status" value="1"/>
</dbReference>
<proteinExistence type="inferred from homology"/>
<dbReference type="InterPro" id="IPR014001">
    <property type="entry name" value="Helicase_ATP-bd"/>
</dbReference>
<dbReference type="InterPro" id="IPR001650">
    <property type="entry name" value="Helicase_C-like"/>
</dbReference>
<dbReference type="GO" id="GO:0003723">
    <property type="term" value="F:RNA binding"/>
    <property type="evidence" value="ECO:0007669"/>
    <property type="project" value="UniProtKB-KW"/>
</dbReference>
<accession>A0A0F7SFA9</accession>
<dbReference type="Gene3D" id="3.40.50.300">
    <property type="entry name" value="P-loop containing nucleotide triphosphate hydrolases"/>
    <property type="match status" value="2"/>
</dbReference>
<evidence type="ECO:0000256" key="6">
    <source>
        <dbReference type="ARBA" id="ARBA00022840"/>
    </source>
</evidence>
<dbReference type="PANTHER" id="PTHR47959">
    <property type="entry name" value="ATP-DEPENDENT RNA HELICASE RHLE-RELATED"/>
    <property type="match status" value="1"/>
</dbReference>
<evidence type="ECO:0000256" key="3">
    <source>
        <dbReference type="ARBA" id="ARBA00022741"/>
    </source>
</evidence>
<dbReference type="InterPro" id="IPR000629">
    <property type="entry name" value="RNA-helicase_DEAD-box_CS"/>
</dbReference>
<dbReference type="AlphaFoldDB" id="A0A0F7SFA9"/>
<dbReference type="PROSITE" id="PS51192">
    <property type="entry name" value="HELICASE_ATP_BIND_1"/>
    <property type="match status" value="1"/>
</dbReference>
<dbReference type="InterPro" id="IPR027417">
    <property type="entry name" value="P-loop_NTPase"/>
</dbReference>
<comment type="similarity">
    <text evidence="10">Belongs to the DEAD box helicase family.</text>
</comment>
<dbReference type="GO" id="GO:0016787">
    <property type="term" value="F:hydrolase activity"/>
    <property type="evidence" value="ECO:0007669"/>
    <property type="project" value="UniProtKB-KW"/>
</dbReference>
<evidence type="ECO:0000313" key="15">
    <source>
        <dbReference type="EMBL" id="CDZ96183.1"/>
    </source>
</evidence>
<dbReference type="PANTHER" id="PTHR47959:SF24">
    <property type="entry name" value="ATP-DEPENDENT RNA HELICASE"/>
    <property type="match status" value="1"/>
</dbReference>
<feature type="short sequence motif" description="Q motif" evidence="9">
    <location>
        <begin position="157"/>
        <end position="185"/>
    </location>
</feature>
<keyword evidence="8" id="KW-0539">Nucleus</keyword>
<dbReference type="GO" id="GO:0042254">
    <property type="term" value="P:ribosome biogenesis"/>
    <property type="evidence" value="ECO:0007669"/>
    <property type="project" value="UniProtKB-KW"/>
</dbReference>
<evidence type="ECO:0000259" key="12">
    <source>
        <dbReference type="PROSITE" id="PS51192"/>
    </source>
</evidence>
<feature type="region of interest" description="Disordered" evidence="11">
    <location>
        <begin position="1"/>
        <end position="130"/>
    </location>
</feature>
<feature type="compositionally biased region" description="Basic and acidic residues" evidence="11">
    <location>
        <begin position="66"/>
        <end position="77"/>
    </location>
</feature>
<evidence type="ECO:0000259" key="13">
    <source>
        <dbReference type="PROSITE" id="PS51194"/>
    </source>
</evidence>